<dbReference type="RefSeq" id="WP_394820599.1">
    <property type="nucleotide sequence ID" value="NZ_CP089984.1"/>
</dbReference>
<keyword evidence="4" id="KW-1185">Reference proteome</keyword>
<feature type="compositionally biased region" description="Pro residues" evidence="1">
    <location>
        <begin position="37"/>
        <end position="49"/>
    </location>
</feature>
<keyword evidence="2" id="KW-0732">Signal</keyword>
<evidence type="ECO:0000256" key="2">
    <source>
        <dbReference type="SAM" id="SignalP"/>
    </source>
</evidence>
<gene>
    <name evidence="3" type="ORF">LZC94_24240</name>
</gene>
<evidence type="ECO:0008006" key="5">
    <source>
        <dbReference type="Google" id="ProtNLM"/>
    </source>
</evidence>
<evidence type="ECO:0000313" key="4">
    <source>
        <dbReference type="Proteomes" id="UP001370348"/>
    </source>
</evidence>
<feature type="chain" id="PRO_5045938660" description="Secreted protein" evidence="2">
    <location>
        <begin position="33"/>
        <end position="215"/>
    </location>
</feature>
<organism evidence="3 4">
    <name type="scientific">Pendulispora albinea</name>
    <dbReference type="NCBI Taxonomy" id="2741071"/>
    <lineage>
        <taxon>Bacteria</taxon>
        <taxon>Pseudomonadati</taxon>
        <taxon>Myxococcota</taxon>
        <taxon>Myxococcia</taxon>
        <taxon>Myxococcales</taxon>
        <taxon>Sorangiineae</taxon>
        <taxon>Pendulisporaceae</taxon>
        <taxon>Pendulispora</taxon>
    </lineage>
</organism>
<accession>A0ABZ2LJR3</accession>
<feature type="signal peptide" evidence="2">
    <location>
        <begin position="1"/>
        <end position="32"/>
    </location>
</feature>
<evidence type="ECO:0000256" key="1">
    <source>
        <dbReference type="SAM" id="MobiDB-lite"/>
    </source>
</evidence>
<name>A0ABZ2LJR3_9BACT</name>
<feature type="region of interest" description="Disordered" evidence="1">
    <location>
        <begin position="34"/>
        <end position="67"/>
    </location>
</feature>
<proteinExistence type="predicted"/>
<sequence>MLVRSLSRRRITALKTIVGFALVAAVAGPAVAQTGTNPPPTAPAAPPAAAPGSPSSDAQVGFQRRTQLTPQEEVIEADRSIARMEGSATGIRKQLEQARQQRDVVKTLCLNDKLSQTDVAIRSARDRSAALKSAAQRNDTELANHEFTILTVLRQRSEQLTAEANQCIGEESAFIGETQTTMNVDPNLPVEDTTAFPPIDNIGVINPPPCTSCSR</sequence>
<protein>
    <recommendedName>
        <fullName evidence="5">Secreted protein</fullName>
    </recommendedName>
</protein>
<dbReference type="Proteomes" id="UP001370348">
    <property type="component" value="Chromosome"/>
</dbReference>
<reference evidence="3 4" key="1">
    <citation type="submission" date="2021-12" db="EMBL/GenBank/DDBJ databases">
        <title>Discovery of the Pendulisporaceae a myxobacterial family with distinct sporulation behavior and unique specialized metabolism.</title>
        <authorList>
            <person name="Garcia R."/>
            <person name="Popoff A."/>
            <person name="Bader C.D."/>
            <person name="Loehr J."/>
            <person name="Walesch S."/>
            <person name="Walt C."/>
            <person name="Boldt J."/>
            <person name="Bunk B."/>
            <person name="Haeckl F.J.F.P.J."/>
            <person name="Gunesch A.P."/>
            <person name="Birkelbach J."/>
            <person name="Nuebel U."/>
            <person name="Pietschmann T."/>
            <person name="Bach T."/>
            <person name="Mueller R."/>
        </authorList>
    </citation>
    <scope>NUCLEOTIDE SEQUENCE [LARGE SCALE GENOMIC DNA]</scope>
    <source>
        <strain evidence="3 4">MSr11954</strain>
    </source>
</reference>
<evidence type="ECO:0000313" key="3">
    <source>
        <dbReference type="EMBL" id="WXB10982.1"/>
    </source>
</evidence>
<dbReference type="EMBL" id="CP089984">
    <property type="protein sequence ID" value="WXB10982.1"/>
    <property type="molecule type" value="Genomic_DNA"/>
</dbReference>